<protein>
    <recommendedName>
        <fullName evidence="4 6">Argininosuccinate lyase</fullName>
        <shortName evidence="6">ASAL</shortName>
        <ecNumber evidence="4 6">4.3.2.1</ecNumber>
    </recommendedName>
    <alternativeName>
        <fullName evidence="6">Arginosuccinase</fullName>
    </alternativeName>
</protein>
<dbReference type="PRINTS" id="PR00149">
    <property type="entry name" value="FUMRATELYASE"/>
</dbReference>
<dbReference type="EC" id="4.3.2.1" evidence="4 6"/>
<dbReference type="InterPro" id="IPR009049">
    <property type="entry name" value="Argininosuccinate_lyase"/>
</dbReference>
<dbReference type="RefSeq" id="WP_045098406.1">
    <property type="nucleotide sequence ID" value="NZ_CP020614.1"/>
</dbReference>
<dbReference type="EMBL" id="LN614830">
    <property type="protein sequence ID" value="CEG59899.1"/>
    <property type="molecule type" value="Genomic_DNA"/>
</dbReference>
<dbReference type="PRINTS" id="PR00145">
    <property type="entry name" value="ARGSUCLYASE"/>
</dbReference>
<name>A0A098GBN1_LEGMI</name>
<dbReference type="HAMAP" id="MF_00006">
    <property type="entry name" value="Arg_succ_lyase"/>
    <property type="match status" value="1"/>
</dbReference>
<dbReference type="FunFam" id="1.10.275.10:FF:000002">
    <property type="entry name" value="Argininosuccinate lyase"/>
    <property type="match status" value="1"/>
</dbReference>
<evidence type="ECO:0000313" key="10">
    <source>
        <dbReference type="EMBL" id="SCY53092.1"/>
    </source>
</evidence>
<dbReference type="InterPro" id="IPR008948">
    <property type="entry name" value="L-Aspartase-like"/>
</dbReference>
<dbReference type="GO" id="GO:0005829">
    <property type="term" value="C:cytosol"/>
    <property type="evidence" value="ECO:0007669"/>
    <property type="project" value="TreeGrafter"/>
</dbReference>
<dbReference type="UniPathway" id="UPA00068">
    <property type="reaction ID" value="UER00114"/>
</dbReference>
<dbReference type="InterPro" id="IPR020557">
    <property type="entry name" value="Fumarate_lyase_CS"/>
</dbReference>
<dbReference type="Gene3D" id="1.10.275.10">
    <property type="entry name" value="Fumarase/aspartase (N-terminal domain)"/>
    <property type="match status" value="1"/>
</dbReference>
<dbReference type="STRING" id="451.B6N58_12540"/>
<evidence type="ECO:0000256" key="2">
    <source>
        <dbReference type="ARBA" id="ARBA00004941"/>
    </source>
</evidence>
<evidence type="ECO:0000259" key="8">
    <source>
        <dbReference type="Pfam" id="PF14698"/>
    </source>
</evidence>
<dbReference type="InterPro" id="IPR022761">
    <property type="entry name" value="Fumarate_lyase_N"/>
</dbReference>
<comment type="pathway">
    <text evidence="2 6">Amino-acid biosynthesis; L-arginine biosynthesis; L-arginine from L-ornithine and carbamoyl phosphate: step 3/3.</text>
</comment>
<dbReference type="OrthoDB" id="9769623at2"/>
<dbReference type="AlphaFoldDB" id="A0A098GBN1"/>
<dbReference type="PANTHER" id="PTHR43814">
    <property type="entry name" value="ARGININOSUCCINATE LYASE"/>
    <property type="match status" value="1"/>
</dbReference>
<dbReference type="Gene3D" id="1.20.200.10">
    <property type="entry name" value="Fumarase/aspartase (Central domain)"/>
    <property type="match status" value="1"/>
</dbReference>
<keyword evidence="12" id="KW-1185">Reference proteome</keyword>
<dbReference type="PATRIC" id="fig|451.8.peg.132"/>
<dbReference type="Proteomes" id="UP000182998">
    <property type="component" value="Unassembled WGS sequence"/>
</dbReference>
<dbReference type="InterPro" id="IPR000362">
    <property type="entry name" value="Fumarate_lyase_fam"/>
</dbReference>
<dbReference type="NCBIfam" id="TIGR00838">
    <property type="entry name" value="argH"/>
    <property type="match status" value="1"/>
</dbReference>
<dbReference type="Proteomes" id="UP000032414">
    <property type="component" value="Chromosome I"/>
</dbReference>
<reference evidence="10 12" key="3">
    <citation type="submission" date="2016-10" db="EMBL/GenBank/DDBJ databases">
        <authorList>
            <person name="Varghese N."/>
            <person name="Submissions S."/>
        </authorList>
    </citation>
    <scope>NUCLEOTIDE SEQUENCE [LARGE SCALE GENOMIC DNA]</scope>
    <source>
        <strain evidence="10 12">ATCC 33218</strain>
    </source>
</reference>
<evidence type="ECO:0000259" key="7">
    <source>
        <dbReference type="Pfam" id="PF00206"/>
    </source>
</evidence>
<dbReference type="EMBL" id="FMVN01000009">
    <property type="protein sequence ID" value="SCY53092.1"/>
    <property type="molecule type" value="Genomic_DNA"/>
</dbReference>
<evidence type="ECO:0000313" key="11">
    <source>
        <dbReference type="Proteomes" id="UP000032414"/>
    </source>
</evidence>
<dbReference type="InterPro" id="IPR024083">
    <property type="entry name" value="Fumarase/histidase_N"/>
</dbReference>
<comment type="similarity">
    <text evidence="6">Belongs to the lyase 1 family. Argininosuccinate lyase subfamily.</text>
</comment>
<reference evidence="11" key="1">
    <citation type="submission" date="2014-09" db="EMBL/GenBank/DDBJ databases">
        <authorList>
            <person name="Gomez-Valero L."/>
        </authorList>
    </citation>
    <scope>NUCLEOTIDE SEQUENCE [LARGE SCALE GENOMIC DNA]</scope>
    <source>
        <strain evidence="11">ATCC33218</strain>
    </source>
</reference>
<dbReference type="CDD" id="cd01359">
    <property type="entry name" value="Argininosuccinate_lyase"/>
    <property type="match status" value="1"/>
</dbReference>
<evidence type="ECO:0000256" key="3">
    <source>
        <dbReference type="ARBA" id="ARBA00005552"/>
    </source>
</evidence>
<evidence type="ECO:0000256" key="1">
    <source>
        <dbReference type="ARBA" id="ARBA00000985"/>
    </source>
</evidence>
<keyword evidence="6" id="KW-0963">Cytoplasm</keyword>
<dbReference type="PANTHER" id="PTHR43814:SF1">
    <property type="entry name" value="ARGININOSUCCINATE LYASE"/>
    <property type="match status" value="1"/>
</dbReference>
<dbReference type="Gene3D" id="1.10.40.30">
    <property type="entry name" value="Fumarase/aspartase (C-terminal domain)"/>
    <property type="match status" value="1"/>
</dbReference>
<dbReference type="GO" id="GO:0042450">
    <property type="term" value="P:L-arginine biosynthetic process via ornithine"/>
    <property type="evidence" value="ECO:0007669"/>
    <property type="project" value="UniProtKB-UniRule"/>
</dbReference>
<evidence type="ECO:0000256" key="4">
    <source>
        <dbReference type="ARBA" id="ARBA00012338"/>
    </source>
</evidence>
<evidence type="ECO:0000256" key="5">
    <source>
        <dbReference type="ARBA" id="ARBA00022571"/>
    </source>
</evidence>
<keyword evidence="5 6" id="KW-0055">Arginine biosynthesis</keyword>
<reference evidence="9" key="2">
    <citation type="submission" date="2014-09" db="EMBL/GenBank/DDBJ databases">
        <authorList>
            <person name="GOMEZ-VALERO Laura"/>
        </authorList>
    </citation>
    <scope>NUCLEOTIDE SEQUENCE</scope>
    <source>
        <strain evidence="9">ATCC33218</strain>
    </source>
</reference>
<feature type="domain" description="Fumarate lyase N-terminal" evidence="7">
    <location>
        <begin position="8"/>
        <end position="302"/>
    </location>
</feature>
<dbReference type="InterPro" id="IPR029419">
    <property type="entry name" value="Arg_succ_lyase_C"/>
</dbReference>
<accession>A0A098GBN1</accession>
<keyword evidence="6 9" id="KW-0456">Lyase</keyword>
<dbReference type="Pfam" id="PF00206">
    <property type="entry name" value="Lyase_1"/>
    <property type="match status" value="1"/>
</dbReference>
<comment type="catalytic activity">
    <reaction evidence="1 6">
        <text>2-(N(omega)-L-arginino)succinate = fumarate + L-arginine</text>
        <dbReference type="Rhea" id="RHEA:24020"/>
        <dbReference type="ChEBI" id="CHEBI:29806"/>
        <dbReference type="ChEBI" id="CHEBI:32682"/>
        <dbReference type="ChEBI" id="CHEBI:57472"/>
        <dbReference type="EC" id="4.3.2.1"/>
    </reaction>
</comment>
<dbReference type="GO" id="GO:0004056">
    <property type="term" value="F:argininosuccinate lyase activity"/>
    <property type="evidence" value="ECO:0007669"/>
    <property type="project" value="UniProtKB-UniRule"/>
</dbReference>
<comment type="similarity">
    <text evidence="3">In the N-terminal section; belongs to the lyase 1 family. Argininosuccinate lyase subfamily.</text>
</comment>
<dbReference type="FunFam" id="1.20.200.10:FF:000002">
    <property type="entry name" value="Argininosuccinate lyase"/>
    <property type="match status" value="1"/>
</dbReference>
<dbReference type="Pfam" id="PF14698">
    <property type="entry name" value="ASL_C2"/>
    <property type="match status" value="1"/>
</dbReference>
<evidence type="ECO:0000313" key="9">
    <source>
        <dbReference type="EMBL" id="CEG59899.1"/>
    </source>
</evidence>
<organism evidence="9 11">
    <name type="scientific">Legionella micdadei</name>
    <name type="common">Tatlockia micdadei</name>
    <dbReference type="NCBI Taxonomy" id="451"/>
    <lineage>
        <taxon>Bacteria</taxon>
        <taxon>Pseudomonadati</taxon>
        <taxon>Pseudomonadota</taxon>
        <taxon>Gammaproteobacteria</taxon>
        <taxon>Legionellales</taxon>
        <taxon>Legionellaceae</taxon>
        <taxon>Legionella</taxon>
    </lineage>
</organism>
<comment type="subcellular location">
    <subcellularLocation>
        <location evidence="6">Cytoplasm</location>
    </subcellularLocation>
</comment>
<feature type="domain" description="Argininosuccinate lyase C-terminal" evidence="8">
    <location>
        <begin position="365"/>
        <end position="409"/>
    </location>
</feature>
<gene>
    <name evidence="6 9" type="primary">argH</name>
    <name evidence="9" type="ORF">LMI_0554</name>
    <name evidence="10" type="ORF">SAMN02982997_01989</name>
</gene>
<dbReference type="HOGENOM" id="CLU_027272_2_0_6"/>
<dbReference type="PROSITE" id="PS00163">
    <property type="entry name" value="FUMARATE_LYASES"/>
    <property type="match status" value="1"/>
</dbReference>
<evidence type="ECO:0000256" key="6">
    <source>
        <dbReference type="HAMAP-Rule" id="MF_00006"/>
    </source>
</evidence>
<evidence type="ECO:0000313" key="12">
    <source>
        <dbReference type="Proteomes" id="UP000182998"/>
    </source>
</evidence>
<sequence>MSNKTWGGRFKKSLDPRVVKFNASLLFDHILYQHDIAGSKAHAQMLARQGLIKEEEAQAIVTALTEIAHEIEQGQHPLDESCEDIHMFIEHLLVKKIGDTGKKLHTGRSRNDQVALDLRLFTRDASAKITALLQELNDTLINLANKHANDLMPGYTHLQQAQPVCLGQFFAAYLSMFQRDLSRLADCQARLNFSPLGAGALAGSSLPLDRTWVAQTLGFSGIIENTLDAVSDRDFVIEFCAVASIIMTHLSRLAEDLILWATQEFAFVTLDDAFATGSSLMPNKKNPDVLELIRGKAGRVFGHLIGILTLMKALPLAYNKDMQEDKEGLFDTVNTLTACLEIISPFLESLHFNTEWMAKKAKEGYLDATAILESLVIKGIPFRDAHHQVGIWVSQALENNCSLAEILTEKKNGFPDVS</sequence>
<proteinExistence type="inferred from homology"/>
<dbReference type="KEGG" id="tmc:LMI_0554"/>
<dbReference type="SUPFAM" id="SSF48557">
    <property type="entry name" value="L-aspartase-like"/>
    <property type="match status" value="1"/>
</dbReference>
<keyword evidence="6" id="KW-0028">Amino-acid biosynthesis</keyword>